<dbReference type="Pfam" id="PF13365">
    <property type="entry name" value="Trypsin_2"/>
    <property type="match status" value="1"/>
</dbReference>
<evidence type="ECO:0000256" key="5">
    <source>
        <dbReference type="SAM" id="Phobius"/>
    </source>
</evidence>
<reference evidence="7 8" key="1">
    <citation type="submission" date="2019-08" db="EMBL/GenBank/DDBJ databases">
        <title>Draft genome of C. urealyticum strain VH4248.</title>
        <authorList>
            <person name="Navas J."/>
        </authorList>
    </citation>
    <scope>NUCLEOTIDE SEQUENCE [LARGE SCALE GENOMIC DNA]</scope>
    <source>
        <strain evidence="7 8">VH4248</strain>
    </source>
</reference>
<feature type="compositionally biased region" description="Polar residues" evidence="4">
    <location>
        <begin position="64"/>
        <end position="94"/>
    </location>
</feature>
<dbReference type="Pfam" id="PF13180">
    <property type="entry name" value="PDZ_2"/>
    <property type="match status" value="1"/>
</dbReference>
<keyword evidence="5" id="KW-1133">Transmembrane helix</keyword>
<dbReference type="GO" id="GO:0006508">
    <property type="term" value="P:proteolysis"/>
    <property type="evidence" value="ECO:0007669"/>
    <property type="project" value="UniProtKB-KW"/>
</dbReference>
<dbReference type="InterPro" id="IPR009003">
    <property type="entry name" value="Peptidase_S1_PA"/>
</dbReference>
<dbReference type="Proteomes" id="UP000324726">
    <property type="component" value="Unassembled WGS sequence"/>
</dbReference>
<proteinExistence type="inferred from homology"/>
<dbReference type="InterPro" id="IPR051201">
    <property type="entry name" value="Chloro_Bact_Ser_Proteases"/>
</dbReference>
<dbReference type="InterPro" id="IPR036034">
    <property type="entry name" value="PDZ_sf"/>
</dbReference>
<dbReference type="SUPFAM" id="SSF50156">
    <property type="entry name" value="PDZ domain-like"/>
    <property type="match status" value="1"/>
</dbReference>
<dbReference type="InterPro" id="IPR043504">
    <property type="entry name" value="Peptidase_S1_PA_chymotrypsin"/>
</dbReference>
<feature type="compositionally biased region" description="Polar residues" evidence="4">
    <location>
        <begin position="185"/>
        <end position="207"/>
    </location>
</feature>
<dbReference type="GO" id="GO:0004252">
    <property type="term" value="F:serine-type endopeptidase activity"/>
    <property type="evidence" value="ECO:0007669"/>
    <property type="project" value="InterPro"/>
</dbReference>
<dbReference type="Gene3D" id="2.40.10.10">
    <property type="entry name" value="Trypsin-like serine proteases"/>
    <property type="match status" value="2"/>
</dbReference>
<dbReference type="PROSITE" id="PS50106">
    <property type="entry name" value="PDZ"/>
    <property type="match status" value="1"/>
</dbReference>
<evidence type="ECO:0000256" key="3">
    <source>
        <dbReference type="ARBA" id="ARBA00022801"/>
    </source>
</evidence>
<feature type="domain" description="PDZ" evidence="6">
    <location>
        <begin position="419"/>
        <end position="471"/>
    </location>
</feature>
<comment type="caution">
    <text evidence="7">The sequence shown here is derived from an EMBL/GenBank/DDBJ whole genome shotgun (WGS) entry which is preliminary data.</text>
</comment>
<dbReference type="SUPFAM" id="SSF81995">
    <property type="entry name" value="beta-sandwich domain of Sec23/24"/>
    <property type="match status" value="1"/>
</dbReference>
<dbReference type="EMBL" id="VSZI01000001">
    <property type="protein sequence ID" value="TYR20487.1"/>
    <property type="molecule type" value="Genomic_DNA"/>
</dbReference>
<evidence type="ECO:0000313" key="8">
    <source>
        <dbReference type="Proteomes" id="UP000324726"/>
    </source>
</evidence>
<dbReference type="Gene3D" id="2.30.42.10">
    <property type="match status" value="1"/>
</dbReference>
<dbReference type="SMART" id="SM00228">
    <property type="entry name" value="PDZ"/>
    <property type="match status" value="1"/>
</dbReference>
<keyword evidence="5" id="KW-0472">Membrane</keyword>
<evidence type="ECO:0000256" key="1">
    <source>
        <dbReference type="ARBA" id="ARBA00010541"/>
    </source>
</evidence>
<evidence type="ECO:0000256" key="2">
    <source>
        <dbReference type="ARBA" id="ARBA00022670"/>
    </source>
</evidence>
<name>A0A5D4FWN0_9CORY</name>
<feature type="region of interest" description="Disordered" evidence="4">
    <location>
        <begin position="185"/>
        <end position="212"/>
    </location>
</feature>
<dbReference type="AlphaFoldDB" id="A0A5D4FWN0"/>
<organism evidence="7 8">
    <name type="scientific">Corynebacterium urealyticum</name>
    <dbReference type="NCBI Taxonomy" id="43771"/>
    <lineage>
        <taxon>Bacteria</taxon>
        <taxon>Bacillati</taxon>
        <taxon>Actinomycetota</taxon>
        <taxon>Actinomycetes</taxon>
        <taxon>Mycobacteriales</taxon>
        <taxon>Corynebacteriaceae</taxon>
        <taxon>Corynebacterium</taxon>
    </lineage>
</organism>
<feature type="region of interest" description="Disordered" evidence="4">
    <location>
        <begin position="1"/>
        <end position="154"/>
    </location>
</feature>
<feature type="transmembrane region" description="Helical" evidence="5">
    <location>
        <begin position="160"/>
        <end position="179"/>
    </location>
</feature>
<dbReference type="InterPro" id="IPR001478">
    <property type="entry name" value="PDZ"/>
</dbReference>
<keyword evidence="2" id="KW-0645">Protease</keyword>
<feature type="compositionally biased region" description="Gly residues" evidence="4">
    <location>
        <begin position="15"/>
        <end position="28"/>
    </location>
</feature>
<gene>
    <name evidence="7" type="ORF">FYJ87_05960</name>
</gene>
<feature type="compositionally biased region" description="Low complexity" evidence="4">
    <location>
        <begin position="99"/>
        <end position="118"/>
    </location>
</feature>
<dbReference type="PANTHER" id="PTHR43343:SF3">
    <property type="entry name" value="PROTEASE DO-LIKE 8, CHLOROPLASTIC"/>
    <property type="match status" value="1"/>
</dbReference>
<dbReference type="PRINTS" id="PR00834">
    <property type="entry name" value="PROTEASES2C"/>
</dbReference>
<keyword evidence="5" id="KW-0812">Transmembrane</keyword>
<evidence type="ECO:0000313" key="7">
    <source>
        <dbReference type="EMBL" id="TYR20487.1"/>
    </source>
</evidence>
<sequence>MVPMDKNGENLNSGNGVGGNGASGGGGEHYPQASDFGPFGHNGNTRRGEAGAQYGPGGWAGEAQDSQRAQWGQSHTGYTQTHQTQPRQVQTHQGAQVPHQEQPHQAQTHQAQARQGAQVPQHPQALPHEPGYPPQAGPGEPGEGPLNTPTKEKKRWSTGAVAALMVGAVVLASGTTFALTSMQGTNSTRSVNTLDSAPTGNEDTSSSRLEESGTIAQVADKVTRSVVQIQVQTARGGEEGSGSIFTNDGMILTNNHVVGAAAKGGAKMQVITADGRVLPAKFIAADPQTDIAVIKAEGADNLQPMAMGDSNAINVGETVAAIGSPLGLNSTVTSGIVSAKDRPVQAAGEDGGEGSLIDAIQTDAAINPGNSGGALVNLKGELVGIPTVIATLGGGGTSGSIGLGFAIPSNQAVRIAKQLIDNGKATHPMIGAQINTASRYVGAEVMEVSPGSPAEKAGLKKGDVVRKVDDRLIDTGVGLIAAIRSHEVGDTVKLTVLPGGRGPEKQLDVTLGTEAETQE</sequence>
<keyword evidence="3" id="KW-0378">Hydrolase</keyword>
<evidence type="ECO:0000256" key="4">
    <source>
        <dbReference type="SAM" id="MobiDB-lite"/>
    </source>
</evidence>
<dbReference type="InterPro" id="IPR001940">
    <property type="entry name" value="Peptidase_S1C"/>
</dbReference>
<dbReference type="SUPFAM" id="SSF50494">
    <property type="entry name" value="Trypsin-like serine proteases"/>
    <property type="match status" value="1"/>
</dbReference>
<evidence type="ECO:0000259" key="6">
    <source>
        <dbReference type="PROSITE" id="PS50106"/>
    </source>
</evidence>
<dbReference type="PANTHER" id="PTHR43343">
    <property type="entry name" value="PEPTIDASE S12"/>
    <property type="match status" value="1"/>
</dbReference>
<comment type="similarity">
    <text evidence="1">Belongs to the peptidase S1C family.</text>
</comment>
<protein>
    <submittedName>
        <fullName evidence="7">PDZ domain-containing protein</fullName>
    </submittedName>
</protein>
<accession>A0A5D4FWN0</accession>